<gene>
    <name evidence="2" type="ORF">K493DRAFT_305128</name>
</gene>
<dbReference type="AlphaFoldDB" id="A0A1Y1XWS0"/>
<evidence type="ECO:0000313" key="2">
    <source>
        <dbReference type="EMBL" id="ORX90190.1"/>
    </source>
</evidence>
<feature type="region of interest" description="Disordered" evidence="1">
    <location>
        <begin position="1"/>
        <end position="24"/>
    </location>
</feature>
<evidence type="ECO:0000313" key="3">
    <source>
        <dbReference type="Proteomes" id="UP000193498"/>
    </source>
</evidence>
<name>A0A1Y1XWS0_9FUNG</name>
<feature type="compositionally biased region" description="Polar residues" evidence="1">
    <location>
        <begin position="69"/>
        <end position="80"/>
    </location>
</feature>
<proteinExistence type="predicted"/>
<dbReference type="EMBL" id="MCFE01000394">
    <property type="protein sequence ID" value="ORX90190.1"/>
    <property type="molecule type" value="Genomic_DNA"/>
</dbReference>
<feature type="compositionally biased region" description="Acidic residues" evidence="1">
    <location>
        <begin position="81"/>
        <end position="95"/>
    </location>
</feature>
<comment type="caution">
    <text evidence="2">The sequence shown here is derived from an EMBL/GenBank/DDBJ whole genome shotgun (WGS) entry which is preliminary data.</text>
</comment>
<organism evidence="2 3">
    <name type="scientific">Basidiobolus meristosporus CBS 931.73</name>
    <dbReference type="NCBI Taxonomy" id="1314790"/>
    <lineage>
        <taxon>Eukaryota</taxon>
        <taxon>Fungi</taxon>
        <taxon>Fungi incertae sedis</taxon>
        <taxon>Zoopagomycota</taxon>
        <taxon>Entomophthoromycotina</taxon>
        <taxon>Basidiobolomycetes</taxon>
        <taxon>Basidiobolales</taxon>
        <taxon>Basidiobolaceae</taxon>
        <taxon>Basidiobolus</taxon>
    </lineage>
</organism>
<protein>
    <submittedName>
        <fullName evidence="2">Uncharacterized protein</fullName>
    </submittedName>
</protein>
<keyword evidence="3" id="KW-1185">Reference proteome</keyword>
<reference evidence="2 3" key="1">
    <citation type="submission" date="2016-07" db="EMBL/GenBank/DDBJ databases">
        <title>Pervasive Adenine N6-methylation of Active Genes in Fungi.</title>
        <authorList>
            <consortium name="DOE Joint Genome Institute"/>
            <person name="Mondo S.J."/>
            <person name="Dannebaum R.O."/>
            <person name="Kuo R.C."/>
            <person name="Labutti K."/>
            <person name="Haridas S."/>
            <person name="Kuo A."/>
            <person name="Salamov A."/>
            <person name="Ahrendt S.R."/>
            <person name="Lipzen A."/>
            <person name="Sullivan W."/>
            <person name="Andreopoulos W.B."/>
            <person name="Clum A."/>
            <person name="Lindquist E."/>
            <person name="Daum C."/>
            <person name="Ramamoorthy G.K."/>
            <person name="Gryganskyi A."/>
            <person name="Culley D."/>
            <person name="Magnuson J.K."/>
            <person name="James T.Y."/>
            <person name="O'Malley M.A."/>
            <person name="Stajich J.E."/>
            <person name="Spatafora J.W."/>
            <person name="Visel A."/>
            <person name="Grigoriev I.V."/>
        </authorList>
    </citation>
    <scope>NUCLEOTIDE SEQUENCE [LARGE SCALE GENOMIC DNA]</scope>
    <source>
        <strain evidence="2 3">CBS 931.73</strain>
    </source>
</reference>
<accession>A0A1Y1XWS0</accession>
<sequence length="115" mass="13328">MASSRDQGVQVDYETEPSISHAPGDYQLESLITYPLLNNIQTNSVQNAQALPNQNQYGQVQQRDQTLYQPSASTYVQSLTPDEDEDQDSGDDDDQPSCKRCQRRHRRRRYRDSYR</sequence>
<feature type="region of interest" description="Disordered" evidence="1">
    <location>
        <begin position="69"/>
        <end position="115"/>
    </location>
</feature>
<dbReference type="InParanoid" id="A0A1Y1XWS0"/>
<evidence type="ECO:0000256" key="1">
    <source>
        <dbReference type="SAM" id="MobiDB-lite"/>
    </source>
</evidence>
<dbReference type="Proteomes" id="UP000193498">
    <property type="component" value="Unassembled WGS sequence"/>
</dbReference>
<feature type="compositionally biased region" description="Basic residues" evidence="1">
    <location>
        <begin position="100"/>
        <end position="115"/>
    </location>
</feature>